<evidence type="ECO:0000256" key="1">
    <source>
        <dbReference type="SAM" id="Phobius"/>
    </source>
</evidence>
<dbReference type="EMBL" id="QZWG01000010">
    <property type="protein sequence ID" value="RZB88386.1"/>
    <property type="molecule type" value="Genomic_DNA"/>
</dbReference>
<keyword evidence="1" id="KW-1133">Transmembrane helix</keyword>
<comment type="caution">
    <text evidence="2">The sequence shown here is derived from an EMBL/GenBank/DDBJ whole genome shotgun (WGS) entry which is preliminary data.</text>
</comment>
<dbReference type="EMBL" id="QZWG01000010">
    <property type="protein sequence ID" value="RZB88384.1"/>
    <property type="molecule type" value="Genomic_DNA"/>
</dbReference>
<reference evidence="2 3" key="1">
    <citation type="submission" date="2018-09" db="EMBL/GenBank/DDBJ databases">
        <title>A high-quality reference genome of wild soybean provides a powerful tool to mine soybean genomes.</title>
        <authorList>
            <person name="Xie M."/>
            <person name="Chung C.Y.L."/>
            <person name="Li M.-W."/>
            <person name="Wong F.-L."/>
            <person name="Chan T.-F."/>
            <person name="Lam H.-M."/>
        </authorList>
    </citation>
    <scope>NUCLEOTIDE SEQUENCE [LARGE SCALE GENOMIC DNA]</scope>
    <source>
        <strain evidence="3">cv. W05</strain>
        <tissue evidence="2">Hypocotyl of etiolated seedlings</tissue>
    </source>
</reference>
<gene>
    <name evidence="2" type="ORF">D0Y65_027719</name>
</gene>
<organism evidence="2 3">
    <name type="scientific">Glycine soja</name>
    <name type="common">Wild soybean</name>
    <dbReference type="NCBI Taxonomy" id="3848"/>
    <lineage>
        <taxon>Eukaryota</taxon>
        <taxon>Viridiplantae</taxon>
        <taxon>Streptophyta</taxon>
        <taxon>Embryophyta</taxon>
        <taxon>Tracheophyta</taxon>
        <taxon>Spermatophyta</taxon>
        <taxon>Magnoliopsida</taxon>
        <taxon>eudicotyledons</taxon>
        <taxon>Gunneridae</taxon>
        <taxon>Pentapetalae</taxon>
        <taxon>rosids</taxon>
        <taxon>fabids</taxon>
        <taxon>Fabales</taxon>
        <taxon>Fabaceae</taxon>
        <taxon>Papilionoideae</taxon>
        <taxon>50 kb inversion clade</taxon>
        <taxon>NPAAA clade</taxon>
        <taxon>indigoferoid/millettioid clade</taxon>
        <taxon>Phaseoleae</taxon>
        <taxon>Glycine</taxon>
        <taxon>Glycine subgen. Soja</taxon>
    </lineage>
</organism>
<keyword evidence="3" id="KW-1185">Reference proteome</keyword>
<protein>
    <submittedName>
        <fullName evidence="2">Uncharacterized protein</fullName>
    </submittedName>
</protein>
<proteinExistence type="predicted"/>
<dbReference type="AlphaFoldDB" id="A0A445IR00"/>
<evidence type="ECO:0000313" key="3">
    <source>
        <dbReference type="Proteomes" id="UP000289340"/>
    </source>
</evidence>
<dbReference type="Proteomes" id="UP000289340">
    <property type="component" value="Chromosome 10"/>
</dbReference>
<accession>A0A445IR00</accession>
<name>A0A445IR00_GLYSO</name>
<keyword evidence="1" id="KW-0812">Transmembrane</keyword>
<feature type="transmembrane region" description="Helical" evidence="1">
    <location>
        <begin position="30"/>
        <end position="53"/>
    </location>
</feature>
<sequence>MKSFGSGRRNSVLVLGATKRIKKSTIYYSILRWMSVWCATCVEPLIFIHSVLAGSDKLTMGIPEANTPTCNLLLCIEASIYIALGGGSHRAMF</sequence>
<evidence type="ECO:0000313" key="2">
    <source>
        <dbReference type="EMBL" id="RZB88384.1"/>
    </source>
</evidence>
<keyword evidence="1" id="KW-0472">Membrane</keyword>
<dbReference type="EMBL" id="QZWG01000010">
    <property type="protein sequence ID" value="RZB88385.1"/>
    <property type="molecule type" value="Genomic_DNA"/>
</dbReference>